<proteinExistence type="predicted"/>
<accession>A0A6S6W3Q7</accession>
<protein>
    <submittedName>
        <fullName evidence="2">Uncharacterized protein</fullName>
    </submittedName>
</protein>
<dbReference type="AlphaFoldDB" id="A0A6S6W3Q7"/>
<gene>
    <name evidence="2" type="ORF">PTTW11_06301</name>
</gene>
<feature type="region of interest" description="Disordered" evidence="1">
    <location>
        <begin position="146"/>
        <end position="167"/>
    </location>
</feature>
<feature type="compositionally biased region" description="Basic and acidic residues" evidence="1">
    <location>
        <begin position="312"/>
        <end position="377"/>
    </location>
</feature>
<evidence type="ECO:0000313" key="3">
    <source>
        <dbReference type="Proteomes" id="UP000472372"/>
    </source>
</evidence>
<dbReference type="EMBL" id="HG992981">
    <property type="protein sequence ID" value="CAE7178167.1"/>
    <property type="molecule type" value="Genomic_DNA"/>
</dbReference>
<evidence type="ECO:0000256" key="1">
    <source>
        <dbReference type="SAM" id="MobiDB-lite"/>
    </source>
</evidence>
<name>A0A6S6W3Q7_9PLEO</name>
<feature type="region of interest" description="Disordered" evidence="1">
    <location>
        <begin position="1"/>
        <end position="27"/>
    </location>
</feature>
<organism evidence="2 3">
    <name type="scientific">Pyrenophora teres f. teres</name>
    <dbReference type="NCBI Taxonomy" id="97479"/>
    <lineage>
        <taxon>Eukaryota</taxon>
        <taxon>Fungi</taxon>
        <taxon>Dikarya</taxon>
        <taxon>Ascomycota</taxon>
        <taxon>Pezizomycotina</taxon>
        <taxon>Dothideomycetes</taxon>
        <taxon>Pleosporomycetidae</taxon>
        <taxon>Pleosporales</taxon>
        <taxon>Pleosporineae</taxon>
        <taxon>Pleosporaceae</taxon>
        <taxon>Pyrenophora</taxon>
    </lineage>
</organism>
<sequence length="377" mass="42295">MASTNVAAKNPASKPKDAEPKLKDSDTGRIKDRLECGATTAEIATEAYRVCHINALLRRDLHQAHKTIRSNREAAKKQVVQEDALNEMREELLPTRKLVDRFWNLLGQRKVKVPEDLRASYFALKSMSPDDLEPKKAAEKLKAAVKPLNKAQQRTARKKERERKEREANGTTLFLLHDLDGETYDARKPIAIVEESEEEGEIVDDVEDEDMTVEDAAAIEHANFMKNGSSWRPRILPVPKSVPEKVVAPPVVQPSELVAHNVVAGVKRKADDSEPVTAAKMPRIEEDTKTNKVAGVKRKAEDSESFTATKKPRLEDDAKTDDAEREKRKAEEDANKEGVEEEKLNAEEDAKTNDAEGEKRKAENEAKADGVKKRIER</sequence>
<feature type="region of interest" description="Disordered" evidence="1">
    <location>
        <begin position="266"/>
        <end position="377"/>
    </location>
</feature>
<reference evidence="2" key="1">
    <citation type="submission" date="2021-02" db="EMBL/GenBank/DDBJ databases">
        <authorList>
            <person name="Syme A R."/>
            <person name="Syme A R."/>
            <person name="Moolhuijzen P."/>
        </authorList>
    </citation>
    <scope>NUCLEOTIDE SEQUENCE</scope>
    <source>
        <strain evidence="2">W1-1</strain>
    </source>
</reference>
<feature type="compositionally biased region" description="Basic and acidic residues" evidence="1">
    <location>
        <begin position="14"/>
        <end position="27"/>
    </location>
</feature>
<dbReference type="Proteomes" id="UP000472372">
    <property type="component" value="Chromosome 5"/>
</dbReference>
<evidence type="ECO:0000313" key="2">
    <source>
        <dbReference type="EMBL" id="CAE7178167.1"/>
    </source>
</evidence>